<feature type="region of interest" description="Disordered" evidence="4">
    <location>
        <begin position="212"/>
        <end position="262"/>
    </location>
</feature>
<dbReference type="PANTHER" id="PTHR12683:SF13">
    <property type="entry name" value="CDK-ACTIVATING KINASE ASSEMBLY FACTOR MAT1"/>
    <property type="match status" value="1"/>
</dbReference>
<keyword evidence="1" id="KW-0479">Metal-binding</keyword>
<gene>
    <name evidence="6" type="primary">mnat1</name>
    <name evidence="6" type="ORF">DFA_02507</name>
</gene>
<keyword evidence="3" id="KW-0862">Zinc</keyword>
<keyword evidence="7" id="KW-1185">Reference proteome</keyword>
<dbReference type="OrthoDB" id="5963at2759"/>
<dbReference type="PROSITE" id="PS00518">
    <property type="entry name" value="ZF_RING_1"/>
    <property type="match status" value="1"/>
</dbReference>
<dbReference type="PANTHER" id="PTHR12683">
    <property type="entry name" value="CDK-ACTIVATING KINASE ASSEMBLY FACTOR MAT1"/>
    <property type="match status" value="1"/>
</dbReference>
<dbReference type="GeneID" id="14870795"/>
<dbReference type="GO" id="GO:0008270">
    <property type="term" value="F:zinc ion binding"/>
    <property type="evidence" value="ECO:0007669"/>
    <property type="project" value="UniProtKB-KW"/>
</dbReference>
<proteinExistence type="predicted"/>
<dbReference type="OMA" id="YMKDSVI"/>
<dbReference type="GO" id="GO:0005675">
    <property type="term" value="C:transcription factor TFIIH holo complex"/>
    <property type="evidence" value="ECO:0007669"/>
    <property type="project" value="TreeGrafter"/>
</dbReference>
<evidence type="ECO:0000256" key="4">
    <source>
        <dbReference type="SAM" id="MobiDB-lite"/>
    </source>
</evidence>
<keyword evidence="6" id="KW-0418">Kinase</keyword>
<dbReference type="STRING" id="1054147.F4PZK4"/>
<dbReference type="Pfam" id="PF06391">
    <property type="entry name" value="MAT1"/>
    <property type="match status" value="1"/>
</dbReference>
<protein>
    <submittedName>
        <fullName evidence="6">CDK-activating kinase assembly factor MAT1</fullName>
    </submittedName>
</protein>
<dbReference type="InterPro" id="IPR015877">
    <property type="entry name" value="MAT1_centre"/>
</dbReference>
<feature type="compositionally biased region" description="Low complexity" evidence="4">
    <location>
        <begin position="216"/>
        <end position="259"/>
    </location>
</feature>
<sequence length="323" mass="37782">MTAPCSHRYCESCIHAAYMKDAVLVCLGCNVQIRRQTFVSQRFDDVNDKENNTRRRVLRVYNKRREDFNNLNEYNDYLEIVEDLIFEFMRGGEHQALAEQKLKDYNKQNQQSIIINKKKKEEEDAKIASLIEEEQREAIEKRNFYKKQDLIDQTTKIQESIKAMEDLADGKISASELKELDRKKMIEQQQNNSATSILSYSESKKLMGAPETNILNNHNNQHQQQQQQNQQNQQPTTGDQSNKYSYQAKQQQQPQPVAQPHAIDSQHKPVFSQPMPTEQFKYDDLGLKDLIPTLKQSEASGFKQKYIKQRAFEEAFDFMIPTS</sequence>
<name>F4PZK4_CACFS</name>
<evidence type="ECO:0000313" key="7">
    <source>
        <dbReference type="Proteomes" id="UP000007797"/>
    </source>
</evidence>
<evidence type="ECO:0000256" key="3">
    <source>
        <dbReference type="ARBA" id="ARBA00022833"/>
    </source>
</evidence>
<keyword evidence="6" id="KW-0808">Transferase</keyword>
<accession>F4PZK4</accession>
<dbReference type="AlphaFoldDB" id="F4PZK4"/>
<organism evidence="6 7">
    <name type="scientific">Cavenderia fasciculata</name>
    <name type="common">Slime mold</name>
    <name type="synonym">Dictyostelium fasciculatum</name>
    <dbReference type="NCBI Taxonomy" id="261658"/>
    <lineage>
        <taxon>Eukaryota</taxon>
        <taxon>Amoebozoa</taxon>
        <taxon>Evosea</taxon>
        <taxon>Eumycetozoa</taxon>
        <taxon>Dictyostelia</taxon>
        <taxon>Acytosteliales</taxon>
        <taxon>Cavenderiaceae</taxon>
        <taxon>Cavenderia</taxon>
    </lineage>
</organism>
<dbReference type="InterPro" id="IPR013083">
    <property type="entry name" value="Znf_RING/FYVE/PHD"/>
</dbReference>
<dbReference type="Gene3D" id="3.30.40.10">
    <property type="entry name" value="Zinc/RING finger domain, C3HC4 (zinc finger)"/>
    <property type="match status" value="1"/>
</dbReference>
<evidence type="ECO:0000256" key="2">
    <source>
        <dbReference type="ARBA" id="ARBA00022771"/>
    </source>
</evidence>
<feature type="domain" description="MAT1 centre" evidence="5">
    <location>
        <begin position="34"/>
        <end position="194"/>
    </location>
</feature>
<dbReference type="KEGG" id="dfa:DFA_02507"/>
<evidence type="ECO:0000313" key="6">
    <source>
        <dbReference type="EMBL" id="EGG18768.1"/>
    </source>
</evidence>
<dbReference type="GO" id="GO:0016301">
    <property type="term" value="F:kinase activity"/>
    <property type="evidence" value="ECO:0007669"/>
    <property type="project" value="UniProtKB-KW"/>
</dbReference>
<dbReference type="Proteomes" id="UP000007797">
    <property type="component" value="Unassembled WGS sequence"/>
</dbReference>
<dbReference type="RefSeq" id="XP_004357230.1">
    <property type="nucleotide sequence ID" value="XM_004357174.1"/>
</dbReference>
<evidence type="ECO:0000259" key="5">
    <source>
        <dbReference type="Pfam" id="PF06391"/>
    </source>
</evidence>
<dbReference type="GO" id="GO:0006357">
    <property type="term" value="P:regulation of transcription by RNA polymerase II"/>
    <property type="evidence" value="ECO:0007669"/>
    <property type="project" value="TreeGrafter"/>
</dbReference>
<keyword evidence="2" id="KW-0863">Zinc-finger</keyword>
<reference evidence="7" key="1">
    <citation type="journal article" date="2011" name="Genome Res.">
        <title>Phylogeny-wide analysis of social amoeba genomes highlights ancient origins for complex intercellular communication.</title>
        <authorList>
            <person name="Heidel A.J."/>
            <person name="Lawal H.M."/>
            <person name="Felder M."/>
            <person name="Schilde C."/>
            <person name="Helps N.R."/>
            <person name="Tunggal B."/>
            <person name="Rivero F."/>
            <person name="John U."/>
            <person name="Schleicher M."/>
            <person name="Eichinger L."/>
            <person name="Platzer M."/>
            <person name="Noegel A.A."/>
            <person name="Schaap P."/>
            <person name="Gloeckner G."/>
        </authorList>
    </citation>
    <scope>NUCLEOTIDE SEQUENCE [LARGE SCALE GENOMIC DNA]</scope>
    <source>
        <strain evidence="7">SH3</strain>
    </source>
</reference>
<evidence type="ECO:0000256" key="1">
    <source>
        <dbReference type="ARBA" id="ARBA00022723"/>
    </source>
</evidence>
<dbReference type="EMBL" id="GL883017">
    <property type="protein sequence ID" value="EGG18768.1"/>
    <property type="molecule type" value="Genomic_DNA"/>
</dbReference>
<dbReference type="InterPro" id="IPR017907">
    <property type="entry name" value="Znf_RING_CS"/>
</dbReference>
<dbReference type="GO" id="GO:0006281">
    <property type="term" value="P:DNA repair"/>
    <property type="evidence" value="ECO:0007669"/>
    <property type="project" value="TreeGrafter"/>
</dbReference>